<name>A0A0F4IS39_9ACTN</name>
<feature type="non-terminal residue" evidence="4">
    <location>
        <position position="1"/>
    </location>
</feature>
<dbReference type="Pfam" id="PF13193">
    <property type="entry name" value="AMP-binding_C"/>
    <property type="match status" value="1"/>
</dbReference>
<accession>A0A0F4IS39</accession>
<evidence type="ECO:0000256" key="2">
    <source>
        <dbReference type="ARBA" id="ARBA00022553"/>
    </source>
</evidence>
<keyword evidence="2" id="KW-0597">Phosphoprotein</keyword>
<dbReference type="InterPro" id="IPR042099">
    <property type="entry name" value="ANL_N_sf"/>
</dbReference>
<sequence>TPDPYGAPGARMYRTGDLARRRPDGTVDYLGRSDQQVKIRGHRIEPGEIEAELVRGPQVGHAAVVVREDTPGEQRLVAYVVPSEGQVADPAELRRALAERLPA</sequence>
<evidence type="ECO:0000259" key="3">
    <source>
        <dbReference type="Pfam" id="PF13193"/>
    </source>
</evidence>
<proteinExistence type="predicted"/>
<evidence type="ECO:0000313" key="4">
    <source>
        <dbReference type="EMBL" id="KJY24840.1"/>
    </source>
</evidence>
<dbReference type="Proteomes" id="UP000033551">
    <property type="component" value="Unassembled WGS sequence"/>
</dbReference>
<keyword evidence="5" id="KW-1185">Reference proteome</keyword>
<feature type="domain" description="AMP-binding enzyme C-terminal" evidence="3">
    <location>
        <begin position="48"/>
        <end position="102"/>
    </location>
</feature>
<dbReference type="SUPFAM" id="SSF56801">
    <property type="entry name" value="Acetyl-CoA synthetase-like"/>
    <property type="match status" value="1"/>
</dbReference>
<feature type="non-terminal residue" evidence="4">
    <location>
        <position position="103"/>
    </location>
</feature>
<comment type="caution">
    <text evidence="4">The sequence shown here is derived from an EMBL/GenBank/DDBJ whole genome shotgun (WGS) entry which is preliminary data.</text>
</comment>
<keyword evidence="1" id="KW-0596">Phosphopantetheine</keyword>
<dbReference type="InterPro" id="IPR045851">
    <property type="entry name" value="AMP-bd_C_sf"/>
</dbReference>
<reference evidence="4 5" key="1">
    <citation type="submission" date="2015-02" db="EMBL/GenBank/DDBJ databases">
        <authorList>
            <person name="Ju K.-S."/>
            <person name="Doroghazi J.R."/>
            <person name="Metcalf W."/>
        </authorList>
    </citation>
    <scope>NUCLEOTIDE SEQUENCE [LARGE SCALE GENOMIC DNA]</scope>
    <source>
        <strain evidence="4 5">NRRL ISP-5550</strain>
    </source>
</reference>
<dbReference type="Gene3D" id="3.30.300.30">
    <property type="match status" value="1"/>
</dbReference>
<dbReference type="AlphaFoldDB" id="A0A0F4IS39"/>
<protein>
    <submittedName>
        <fullName evidence="4">Amino acid adenylation protein</fullName>
    </submittedName>
</protein>
<dbReference type="EMBL" id="JZWV01001161">
    <property type="protein sequence ID" value="KJY24840.1"/>
    <property type="molecule type" value="Genomic_DNA"/>
</dbReference>
<evidence type="ECO:0000256" key="1">
    <source>
        <dbReference type="ARBA" id="ARBA00022450"/>
    </source>
</evidence>
<dbReference type="Gene3D" id="3.40.50.12780">
    <property type="entry name" value="N-terminal domain of ligase-like"/>
    <property type="match status" value="1"/>
</dbReference>
<organism evidence="4 5">
    <name type="scientific">Streptomyces katrae</name>
    <dbReference type="NCBI Taxonomy" id="68223"/>
    <lineage>
        <taxon>Bacteria</taxon>
        <taxon>Bacillati</taxon>
        <taxon>Actinomycetota</taxon>
        <taxon>Actinomycetes</taxon>
        <taxon>Kitasatosporales</taxon>
        <taxon>Streptomycetaceae</taxon>
        <taxon>Streptomyces</taxon>
    </lineage>
</organism>
<dbReference type="PANTHER" id="PTHR44845:SF6">
    <property type="entry name" value="BETA-ALANINE-ACTIVATING ENZYME"/>
    <property type="match status" value="1"/>
</dbReference>
<dbReference type="OrthoDB" id="2472181at2"/>
<evidence type="ECO:0000313" key="5">
    <source>
        <dbReference type="Proteomes" id="UP000033551"/>
    </source>
</evidence>
<dbReference type="InterPro" id="IPR025110">
    <property type="entry name" value="AMP-bd_C"/>
</dbReference>
<gene>
    <name evidence="4" type="ORF">VR44_34185</name>
</gene>
<dbReference type="PANTHER" id="PTHR44845">
    <property type="entry name" value="CARRIER DOMAIN-CONTAINING PROTEIN"/>
    <property type="match status" value="1"/>
</dbReference>
<dbReference type="RefSeq" id="WP_045951531.1">
    <property type="nucleotide sequence ID" value="NZ_JZWV01001161.1"/>
</dbReference>